<dbReference type="PANTHER" id="PTHR34070:SF1">
    <property type="entry name" value="DNA ALKYLATION REPAIR PROTEIN"/>
    <property type="match status" value="1"/>
</dbReference>
<comment type="caution">
    <text evidence="1">The sequence shown here is derived from an EMBL/GenBank/DDBJ whole genome shotgun (WGS) entry which is preliminary data.</text>
</comment>
<proteinExistence type="predicted"/>
<evidence type="ECO:0000313" key="2">
    <source>
        <dbReference type="Proteomes" id="UP000231183"/>
    </source>
</evidence>
<name>A0A2M6W4E1_9BACT</name>
<dbReference type="AlphaFoldDB" id="A0A2M6W4E1"/>
<dbReference type="InterPro" id="IPR016024">
    <property type="entry name" value="ARM-type_fold"/>
</dbReference>
<dbReference type="InterPro" id="IPR014825">
    <property type="entry name" value="DNA_alkylation"/>
</dbReference>
<dbReference type="EMBL" id="PFBX01000014">
    <property type="protein sequence ID" value="PIT87674.1"/>
    <property type="molecule type" value="Genomic_DNA"/>
</dbReference>
<evidence type="ECO:0000313" key="1">
    <source>
        <dbReference type="EMBL" id="PIT87674.1"/>
    </source>
</evidence>
<gene>
    <name evidence="1" type="ORF">COU31_01850</name>
</gene>
<reference evidence="2" key="1">
    <citation type="submission" date="2017-09" db="EMBL/GenBank/DDBJ databases">
        <title>Depth-based differentiation of microbial function through sediment-hosted aquifers and enrichment of novel symbionts in the deep terrestrial subsurface.</title>
        <authorList>
            <person name="Probst A.J."/>
            <person name="Ladd B."/>
            <person name="Jarett J.K."/>
            <person name="Geller-Mcgrath D.E."/>
            <person name="Sieber C.M.K."/>
            <person name="Emerson J.B."/>
            <person name="Anantharaman K."/>
            <person name="Thomas B.C."/>
            <person name="Malmstrom R."/>
            <person name="Stieglmeier M."/>
            <person name="Klingl A."/>
            <person name="Woyke T."/>
            <person name="Ryan C.M."/>
            <person name="Banfield J.F."/>
        </authorList>
    </citation>
    <scope>NUCLEOTIDE SEQUENCE [LARGE SCALE GENOMIC DNA]</scope>
</reference>
<organism evidence="1 2">
    <name type="scientific">Candidatus Magasanikbacteria bacterium CG10_big_fil_rev_8_21_14_0_10_40_10</name>
    <dbReference type="NCBI Taxonomy" id="1974648"/>
    <lineage>
        <taxon>Bacteria</taxon>
        <taxon>Candidatus Magasanikiibacteriota</taxon>
    </lineage>
</organism>
<dbReference type="SUPFAM" id="SSF48371">
    <property type="entry name" value="ARM repeat"/>
    <property type="match status" value="1"/>
</dbReference>
<protein>
    <submittedName>
        <fullName evidence="1">DNA alkylation repair protein</fullName>
    </submittedName>
</protein>
<dbReference type="Pfam" id="PF08713">
    <property type="entry name" value="DNA_alkylation"/>
    <property type="match status" value="1"/>
</dbReference>
<dbReference type="Gene3D" id="1.25.10.90">
    <property type="match status" value="1"/>
</dbReference>
<dbReference type="PANTHER" id="PTHR34070">
    <property type="entry name" value="ARMADILLO-TYPE FOLD"/>
    <property type="match status" value="1"/>
</dbReference>
<dbReference type="Proteomes" id="UP000231183">
    <property type="component" value="Unassembled WGS sequence"/>
</dbReference>
<accession>A0A2M6W4E1</accession>
<sequence length="235" mass="27516">MIHQVQSDLKKLSDSSRIVGAQRFFKTGKGQYGEGDKFIGVIVPNQRKIAAKYADLSSADLQKLLNSNIHEYRLTAIFILVNQYQQAKRDMVRRKKLVGFYLKNTKNINNWDLVDSSAQHILGDYLRDKTDRKILYRLAKSKNLWEKRISIIATLALIRLNQFDDTVALAEILLKDNHDLTHKAVGWMLREVGNRDQARLKKFLNQHIRQMPRVMLRYAIEKLAEKTRKYYLDLK</sequence>
<dbReference type="CDD" id="cd06561">
    <property type="entry name" value="AlkD_like"/>
    <property type="match status" value="1"/>
</dbReference>